<sequence length="100" mass="11490">MSDVFRDEFNADTSNIYLKTTALIQHILSATHEEEQELKLSGDRAAQLREVNNKLRERVTNDEKQVDCMISRLQTVKRTIEELRASIEKSKSIKVGLNSL</sequence>
<protein>
    <submittedName>
        <fullName evidence="1">Uncharacterized protein</fullName>
    </submittedName>
</protein>
<dbReference type="AlphaFoldDB" id="A0A183Q037"/>
<organism evidence="1 2">
    <name type="scientific">Schistosoma mattheei</name>
    <dbReference type="NCBI Taxonomy" id="31246"/>
    <lineage>
        <taxon>Eukaryota</taxon>
        <taxon>Metazoa</taxon>
        <taxon>Spiralia</taxon>
        <taxon>Lophotrochozoa</taxon>
        <taxon>Platyhelminthes</taxon>
        <taxon>Trematoda</taxon>
        <taxon>Digenea</taxon>
        <taxon>Strigeidida</taxon>
        <taxon>Schistosomatoidea</taxon>
        <taxon>Schistosomatidae</taxon>
        <taxon>Schistosoma</taxon>
    </lineage>
</organism>
<dbReference type="EMBL" id="UZAL01043401">
    <property type="protein sequence ID" value="VDP81286.1"/>
    <property type="molecule type" value="Genomic_DNA"/>
</dbReference>
<reference evidence="1 2" key="1">
    <citation type="submission" date="2018-11" db="EMBL/GenBank/DDBJ databases">
        <authorList>
            <consortium name="Pathogen Informatics"/>
        </authorList>
    </citation>
    <scope>NUCLEOTIDE SEQUENCE [LARGE SCALE GENOMIC DNA]</scope>
    <source>
        <strain>Denwood</strain>
        <strain evidence="2">Zambia</strain>
    </source>
</reference>
<proteinExistence type="predicted"/>
<evidence type="ECO:0000313" key="2">
    <source>
        <dbReference type="Proteomes" id="UP000269396"/>
    </source>
</evidence>
<dbReference type="Proteomes" id="UP000269396">
    <property type="component" value="Unassembled WGS sequence"/>
</dbReference>
<evidence type="ECO:0000313" key="1">
    <source>
        <dbReference type="EMBL" id="VDP81286.1"/>
    </source>
</evidence>
<accession>A0A183Q037</accession>
<keyword evidence="2" id="KW-1185">Reference proteome</keyword>
<dbReference type="STRING" id="31246.A0A183Q037"/>
<name>A0A183Q037_9TREM</name>
<gene>
    <name evidence="1" type="ORF">SMTD_LOCUS19973</name>
</gene>